<dbReference type="GO" id="GO:0004869">
    <property type="term" value="F:cysteine-type endopeptidase inhibitor activity"/>
    <property type="evidence" value="ECO:0007669"/>
    <property type="project" value="UniProtKB-KW"/>
</dbReference>
<proteinExistence type="predicted"/>
<evidence type="ECO:0000259" key="4">
    <source>
        <dbReference type="SMART" id="SM00043"/>
    </source>
</evidence>
<sequence>MCQAYHTIYRYYNLFINNVIHQIYNLQPKPTKNRKSRLKIQLNSCFLILLLSYLFLPLILSDARKDALIEGWTSIKNIKDPHVTEITEFAVDEHNTQLKGSLKLEEVVKGETQVISGINYKLVLQAKDGTADNSYEAVVWEKAWLKFRKLTSFTLVKG</sequence>
<keyword evidence="1" id="KW-0646">Protease inhibitor</keyword>
<dbReference type="Gene3D" id="3.10.450.10">
    <property type="match status" value="1"/>
</dbReference>
<dbReference type="AlphaFoldDB" id="A0A5C7J1D0"/>
<protein>
    <recommendedName>
        <fullName evidence="4">Cystatin domain-containing protein</fullName>
    </recommendedName>
</protein>
<evidence type="ECO:0000256" key="1">
    <source>
        <dbReference type="ARBA" id="ARBA00022690"/>
    </source>
</evidence>
<dbReference type="PANTHER" id="PTHR47364">
    <property type="entry name" value="CYSTEINE PROTEINASE INHIBITOR 5"/>
    <property type="match status" value="1"/>
</dbReference>
<dbReference type="InterPro" id="IPR000010">
    <property type="entry name" value="Cystatin_dom"/>
</dbReference>
<feature type="transmembrane region" description="Helical" evidence="3">
    <location>
        <begin position="40"/>
        <end position="60"/>
    </location>
</feature>
<dbReference type="EMBL" id="ML696847">
    <property type="protein sequence ID" value="TXG75313.1"/>
    <property type="molecule type" value="Genomic_DNA"/>
</dbReference>
<feature type="domain" description="Cystatin" evidence="4">
    <location>
        <begin position="67"/>
        <end position="156"/>
    </location>
</feature>
<keyword evidence="3" id="KW-0812">Transmembrane</keyword>
<dbReference type="PANTHER" id="PTHR47364:SF2">
    <property type="entry name" value="CYSTEINE PROTEINASE INHIBITOR 5"/>
    <property type="match status" value="1"/>
</dbReference>
<reference evidence="5 6" key="1">
    <citation type="submission" date="2019-07" db="EMBL/GenBank/DDBJ databases">
        <title>WGS assembly of Gossypium tomentosum.</title>
        <authorList>
            <person name="Chen Z.J."/>
            <person name="Sreedasyam A."/>
            <person name="Ando A."/>
            <person name="Song Q."/>
            <person name="De L."/>
            <person name="Hulse-Kemp A."/>
            <person name="Ding M."/>
            <person name="Ye W."/>
            <person name="Kirkbride R."/>
            <person name="Jenkins J."/>
            <person name="Plott C."/>
            <person name="Lovell J."/>
            <person name="Lin Y.-M."/>
            <person name="Vaughn R."/>
            <person name="Liu B."/>
            <person name="Li W."/>
            <person name="Simpson S."/>
            <person name="Scheffler B."/>
            <person name="Saski C."/>
            <person name="Grover C."/>
            <person name="Hu G."/>
            <person name="Conover J."/>
            <person name="Carlson J."/>
            <person name="Shu S."/>
            <person name="Boston L."/>
            <person name="Williams M."/>
            <person name="Peterson D."/>
            <person name="Mcgee K."/>
            <person name="Jones D."/>
            <person name="Wendel J."/>
            <person name="Stelly D."/>
            <person name="Grimwood J."/>
            <person name="Schmutz J."/>
        </authorList>
    </citation>
    <scope>NUCLEOTIDE SEQUENCE [LARGE SCALE GENOMIC DNA]</scope>
    <source>
        <strain evidence="5">7179.01</strain>
    </source>
</reference>
<evidence type="ECO:0000256" key="2">
    <source>
        <dbReference type="ARBA" id="ARBA00022704"/>
    </source>
</evidence>
<keyword evidence="3" id="KW-0472">Membrane</keyword>
<dbReference type="InterPro" id="IPR046350">
    <property type="entry name" value="Cystatin_sf"/>
</dbReference>
<evidence type="ECO:0000313" key="5">
    <source>
        <dbReference type="EMBL" id="TXG75313.1"/>
    </source>
</evidence>
<evidence type="ECO:0000256" key="3">
    <source>
        <dbReference type="SAM" id="Phobius"/>
    </source>
</evidence>
<gene>
    <name evidence="5" type="ORF">ES332_1Z027600v1</name>
</gene>
<name>A0A5C7J1D0_GOSTO</name>
<keyword evidence="6" id="KW-1185">Reference proteome</keyword>
<dbReference type="SUPFAM" id="SSF54403">
    <property type="entry name" value="Cystatin/monellin"/>
    <property type="match status" value="1"/>
</dbReference>
<dbReference type="Pfam" id="PF16845">
    <property type="entry name" value="SQAPI"/>
    <property type="match status" value="1"/>
</dbReference>
<organism evidence="5 6">
    <name type="scientific">Gossypium tomentosum</name>
    <name type="common">Hawaiian cotton</name>
    <name type="synonym">Gossypium sandvicense</name>
    <dbReference type="NCBI Taxonomy" id="34277"/>
    <lineage>
        <taxon>Eukaryota</taxon>
        <taxon>Viridiplantae</taxon>
        <taxon>Streptophyta</taxon>
        <taxon>Embryophyta</taxon>
        <taxon>Tracheophyta</taxon>
        <taxon>Spermatophyta</taxon>
        <taxon>Magnoliopsida</taxon>
        <taxon>eudicotyledons</taxon>
        <taxon>Gunneridae</taxon>
        <taxon>Pentapetalae</taxon>
        <taxon>rosids</taxon>
        <taxon>malvids</taxon>
        <taxon>Malvales</taxon>
        <taxon>Malvaceae</taxon>
        <taxon>Malvoideae</taxon>
        <taxon>Gossypium</taxon>
    </lineage>
</organism>
<keyword evidence="3" id="KW-1133">Transmembrane helix</keyword>
<dbReference type="SMART" id="SM00043">
    <property type="entry name" value="CY"/>
    <property type="match status" value="1"/>
</dbReference>
<dbReference type="CDD" id="cd00042">
    <property type="entry name" value="CY"/>
    <property type="match status" value="1"/>
</dbReference>
<keyword evidence="2" id="KW-0789">Thiol protease inhibitor</keyword>
<evidence type="ECO:0000313" key="6">
    <source>
        <dbReference type="Proteomes" id="UP000322667"/>
    </source>
</evidence>
<dbReference type="Proteomes" id="UP000322667">
    <property type="component" value="Unassembled WGS sequence"/>
</dbReference>
<accession>A0A5C7J1D0</accession>